<dbReference type="Gramene" id="Bo2g159480.1">
    <property type="protein sequence ID" value="Bo2g159480.1"/>
    <property type="gene ID" value="Bo2g159480"/>
</dbReference>
<keyword evidence="3" id="KW-1185">Reference proteome</keyword>
<reference evidence="2 3" key="1">
    <citation type="journal article" date="2014" name="Genome Biol.">
        <title>Transcriptome and methylome profiling reveals relics of genome dominance in the mesopolyploid Brassica oleracea.</title>
        <authorList>
            <person name="Parkin I.A."/>
            <person name="Koh C."/>
            <person name="Tang H."/>
            <person name="Robinson S.J."/>
            <person name="Kagale S."/>
            <person name="Clarke W.E."/>
            <person name="Town C.D."/>
            <person name="Nixon J."/>
            <person name="Krishnakumar V."/>
            <person name="Bidwell S.L."/>
            <person name="Denoeud F."/>
            <person name="Belcram H."/>
            <person name="Links M.G."/>
            <person name="Just J."/>
            <person name="Clarke C."/>
            <person name="Bender T."/>
            <person name="Huebert T."/>
            <person name="Mason A.S."/>
            <person name="Pires J.C."/>
            <person name="Barker G."/>
            <person name="Moore J."/>
            <person name="Walley P.G."/>
            <person name="Manoli S."/>
            <person name="Batley J."/>
            <person name="Edwards D."/>
            <person name="Nelson M.N."/>
            <person name="Wang X."/>
            <person name="Paterson A.H."/>
            <person name="King G."/>
            <person name="Bancroft I."/>
            <person name="Chalhoub B."/>
            <person name="Sharpe A.G."/>
        </authorList>
    </citation>
    <scope>NUCLEOTIDE SEQUENCE</scope>
    <source>
        <strain evidence="2 3">cv. TO1000</strain>
    </source>
</reference>
<sequence length="232" mass="26518">MAYVLPLLPRATTACEIAYKAVVSRLESADQSMSRGDYVTLEAQQNQALGYVKTTIPVLSMWFGETYALCGDRCCSSTFKEAGFKKPSRVVILDDVALVSRLIMERPGQKVLYEIRHHASFPYDPRNPPLPQRCLKTEDKVNQAFAEQLARKERIRDLFRSKMDRTMDRMRSIDRTGHRSTDPLSEDRPIPRSTGSTRTNKLFTPFYPLPSIMDGGLDFWDSEKIRDDQEGD</sequence>
<organism evidence="2 3">
    <name type="scientific">Brassica oleracea var. oleracea</name>
    <dbReference type="NCBI Taxonomy" id="109376"/>
    <lineage>
        <taxon>Eukaryota</taxon>
        <taxon>Viridiplantae</taxon>
        <taxon>Streptophyta</taxon>
        <taxon>Embryophyta</taxon>
        <taxon>Tracheophyta</taxon>
        <taxon>Spermatophyta</taxon>
        <taxon>Magnoliopsida</taxon>
        <taxon>eudicotyledons</taxon>
        <taxon>Gunneridae</taxon>
        <taxon>Pentapetalae</taxon>
        <taxon>rosids</taxon>
        <taxon>malvids</taxon>
        <taxon>Brassicales</taxon>
        <taxon>Brassicaceae</taxon>
        <taxon>Brassiceae</taxon>
        <taxon>Brassica</taxon>
    </lineage>
</organism>
<accession>A0A0D3AXW4</accession>
<feature type="region of interest" description="Disordered" evidence="1">
    <location>
        <begin position="169"/>
        <end position="202"/>
    </location>
</feature>
<evidence type="ECO:0000313" key="2">
    <source>
        <dbReference type="EnsemblPlants" id="Bo2g159480.1"/>
    </source>
</evidence>
<name>A0A0D3AXW4_BRAOL</name>
<proteinExistence type="predicted"/>
<dbReference type="HOGENOM" id="CLU_1196328_0_0_1"/>
<dbReference type="EnsemblPlants" id="Bo2g159480.1">
    <property type="protein sequence ID" value="Bo2g159480.1"/>
    <property type="gene ID" value="Bo2g159480"/>
</dbReference>
<feature type="compositionally biased region" description="Basic and acidic residues" evidence="1">
    <location>
        <begin position="169"/>
        <end position="190"/>
    </location>
</feature>
<evidence type="ECO:0000256" key="1">
    <source>
        <dbReference type="SAM" id="MobiDB-lite"/>
    </source>
</evidence>
<evidence type="ECO:0000313" key="3">
    <source>
        <dbReference type="Proteomes" id="UP000032141"/>
    </source>
</evidence>
<dbReference type="AlphaFoldDB" id="A0A0D3AXW4"/>
<protein>
    <submittedName>
        <fullName evidence="2">Uncharacterized protein</fullName>
    </submittedName>
</protein>
<reference evidence="2" key="2">
    <citation type="submission" date="2015-03" db="UniProtKB">
        <authorList>
            <consortium name="EnsemblPlants"/>
        </authorList>
    </citation>
    <scope>IDENTIFICATION</scope>
</reference>
<feature type="compositionally biased region" description="Polar residues" evidence="1">
    <location>
        <begin position="193"/>
        <end position="202"/>
    </location>
</feature>
<dbReference type="Proteomes" id="UP000032141">
    <property type="component" value="Chromosome C2"/>
</dbReference>